<dbReference type="GO" id="GO:0016787">
    <property type="term" value="F:hydrolase activity"/>
    <property type="evidence" value="ECO:0007669"/>
    <property type="project" value="UniProtKB-KW"/>
</dbReference>
<dbReference type="PANTHER" id="PTHR37946:SF1">
    <property type="entry name" value="SLL1969 PROTEIN"/>
    <property type="match status" value="1"/>
</dbReference>
<keyword evidence="3" id="KW-0378">Hydrolase</keyword>
<gene>
    <name evidence="3" type="ORF">IPH26_22080</name>
</gene>
<dbReference type="AlphaFoldDB" id="A0A9D7E7W1"/>
<evidence type="ECO:0000313" key="4">
    <source>
        <dbReference type="Proteomes" id="UP000807785"/>
    </source>
</evidence>
<feature type="domain" description="AB hydrolase-1" evidence="2">
    <location>
        <begin position="67"/>
        <end position="143"/>
    </location>
</feature>
<comment type="caution">
    <text evidence="3">The sequence shown here is derived from an EMBL/GenBank/DDBJ whole genome shotgun (WGS) entry which is preliminary data.</text>
</comment>
<feature type="chain" id="PRO_5039184373" evidence="1">
    <location>
        <begin position="21"/>
        <end position="321"/>
    </location>
</feature>
<dbReference type="InterPro" id="IPR000073">
    <property type="entry name" value="AB_hydrolase_1"/>
</dbReference>
<protein>
    <submittedName>
        <fullName evidence="3">Alpha/beta fold hydrolase</fullName>
    </submittedName>
</protein>
<evidence type="ECO:0000259" key="2">
    <source>
        <dbReference type="Pfam" id="PF00561"/>
    </source>
</evidence>
<dbReference type="Pfam" id="PF00561">
    <property type="entry name" value="Abhydrolase_1"/>
    <property type="match status" value="1"/>
</dbReference>
<name>A0A9D7E7W1_9PROT</name>
<proteinExistence type="predicted"/>
<sequence length="321" mass="34728">MKPVLPLVLLLTVLAGCSFAERNAEKDKGDPGRLPSAGRAVTLPGLGPCNESKDRTLHLDPQQSVNVLVHGCNGSTGNFRALAEVLAFHGQQSACFTYDDRDSLRISSAQLAAAVDALARYLEQPRITVIGHSMGGLVARRALTDASRDWGIGRHMDLKLVTISAPFAGIASARFCAVPLLRFASLGLNDVACWLISGDKWYEITDASDFIRQPGPLAPQVHGHLNVATDERDSCRRRDGIGRCVVDDYVFSLAEQRYPLVTGLPGTTDIEVRAGHVEIVGEPGVIPYKLIAILQREGVVRTTSPELHGAFQDLLARLYGR</sequence>
<organism evidence="3 4">
    <name type="scientific">Candidatus Methylophosphatis roskildensis</name>
    <dbReference type="NCBI Taxonomy" id="2899263"/>
    <lineage>
        <taxon>Bacteria</taxon>
        <taxon>Pseudomonadati</taxon>
        <taxon>Pseudomonadota</taxon>
        <taxon>Betaproteobacteria</taxon>
        <taxon>Nitrosomonadales</taxon>
        <taxon>Sterolibacteriaceae</taxon>
        <taxon>Candidatus Methylophosphatis</taxon>
    </lineage>
</organism>
<reference evidence="3" key="1">
    <citation type="submission" date="2020-10" db="EMBL/GenBank/DDBJ databases">
        <title>Connecting structure to function with the recovery of over 1000 high-quality activated sludge metagenome-assembled genomes encoding full-length rRNA genes using long-read sequencing.</title>
        <authorList>
            <person name="Singleton C.M."/>
            <person name="Petriglieri F."/>
            <person name="Kristensen J.M."/>
            <person name="Kirkegaard R.H."/>
            <person name="Michaelsen T.Y."/>
            <person name="Andersen M.H."/>
            <person name="Karst S.M."/>
            <person name="Dueholm M.S."/>
            <person name="Nielsen P.H."/>
            <person name="Albertsen M."/>
        </authorList>
    </citation>
    <scope>NUCLEOTIDE SEQUENCE</scope>
    <source>
        <strain evidence="3">Bjer_18-Q3-R1-45_BAT3C.347</strain>
    </source>
</reference>
<evidence type="ECO:0000256" key="1">
    <source>
        <dbReference type="SAM" id="SignalP"/>
    </source>
</evidence>
<evidence type="ECO:0000313" key="3">
    <source>
        <dbReference type="EMBL" id="MBK6975522.1"/>
    </source>
</evidence>
<dbReference type="Gene3D" id="3.40.50.1820">
    <property type="entry name" value="alpha/beta hydrolase"/>
    <property type="match status" value="1"/>
</dbReference>
<dbReference type="EMBL" id="JADJEV010000005">
    <property type="protein sequence ID" value="MBK6975522.1"/>
    <property type="molecule type" value="Genomic_DNA"/>
</dbReference>
<accession>A0A9D7E7W1</accession>
<keyword evidence="1" id="KW-0732">Signal</keyword>
<dbReference type="InterPro" id="IPR029058">
    <property type="entry name" value="AB_hydrolase_fold"/>
</dbReference>
<dbReference type="SUPFAM" id="SSF53474">
    <property type="entry name" value="alpha/beta-Hydrolases"/>
    <property type="match status" value="1"/>
</dbReference>
<dbReference type="Proteomes" id="UP000807785">
    <property type="component" value="Unassembled WGS sequence"/>
</dbReference>
<dbReference type="PANTHER" id="PTHR37946">
    <property type="entry name" value="SLL1969 PROTEIN"/>
    <property type="match status" value="1"/>
</dbReference>
<dbReference type="PROSITE" id="PS51257">
    <property type="entry name" value="PROKAR_LIPOPROTEIN"/>
    <property type="match status" value="1"/>
</dbReference>
<feature type="signal peptide" evidence="1">
    <location>
        <begin position="1"/>
        <end position="20"/>
    </location>
</feature>